<keyword evidence="5" id="KW-1133">Transmembrane helix</keyword>
<evidence type="ECO:0000256" key="4">
    <source>
        <dbReference type="SAM" id="MobiDB-lite"/>
    </source>
</evidence>
<dbReference type="SMART" id="SM00062">
    <property type="entry name" value="PBPb"/>
    <property type="match status" value="1"/>
</dbReference>
<dbReference type="PANTHER" id="PTHR30085:SF6">
    <property type="entry name" value="ABC TRANSPORTER GLUTAMINE-BINDING PROTEIN GLNH"/>
    <property type="match status" value="1"/>
</dbReference>
<dbReference type="CDD" id="cd13690">
    <property type="entry name" value="PBP2_GluB"/>
    <property type="match status" value="1"/>
</dbReference>
<dbReference type="GO" id="GO:0005576">
    <property type="term" value="C:extracellular region"/>
    <property type="evidence" value="ECO:0007669"/>
    <property type="project" value="TreeGrafter"/>
</dbReference>
<evidence type="ECO:0000313" key="7">
    <source>
        <dbReference type="EMBL" id="NDK89179.1"/>
    </source>
</evidence>
<keyword evidence="2" id="KW-0813">Transport</keyword>
<dbReference type="SUPFAM" id="SSF53850">
    <property type="entry name" value="Periplasmic binding protein-like II"/>
    <property type="match status" value="1"/>
</dbReference>
<keyword evidence="3" id="KW-0732">Signal</keyword>
<sequence>MTAAREAGRRRGPAATRPVLWMIVVLVAMLTMTGCVRFTAPESPPPSATAVMPSPQGADTNVPRETTPSADSCDATVSLRPPAQMPEPGHMPAGSTMAAIQRRGRLIVGTDIGSNPFSFRDPITGDIQGFDVDIAREISDAIFGDPDRIEYRVLTSAERSEALETGDVDIVVKTMSITCDRLRSVSFSSPYYIASQRILVPRNSGIDEIDGLAGKRVCAARGSTSIGRIQAEQPKATMVTTTTWADCLVMLQQGQADAVSTDDAILAGLAAQDPWVEMIGPGLGAEYYGVGIPKGHDDMVRFVNGVLAQTRTDGRWYEIYNRWLANLGPGYGPPQAVYRD</sequence>
<proteinExistence type="inferred from homology"/>
<comment type="similarity">
    <text evidence="1">Belongs to the bacterial solute-binding protein 3 family.</text>
</comment>
<gene>
    <name evidence="7" type="ORF">GYA93_06220</name>
</gene>
<dbReference type="EMBL" id="JAADZU010000013">
    <property type="protein sequence ID" value="NDK89179.1"/>
    <property type="molecule type" value="Genomic_DNA"/>
</dbReference>
<organism evidence="7 8">
    <name type="scientific">Gordonia desulfuricans</name>
    <dbReference type="NCBI Taxonomy" id="89051"/>
    <lineage>
        <taxon>Bacteria</taxon>
        <taxon>Bacillati</taxon>
        <taxon>Actinomycetota</taxon>
        <taxon>Actinomycetes</taxon>
        <taxon>Mycobacteriales</taxon>
        <taxon>Gordoniaceae</taxon>
        <taxon>Gordonia</taxon>
    </lineage>
</organism>
<dbReference type="GO" id="GO:0030288">
    <property type="term" value="C:outer membrane-bounded periplasmic space"/>
    <property type="evidence" value="ECO:0007669"/>
    <property type="project" value="TreeGrafter"/>
</dbReference>
<evidence type="ECO:0000256" key="5">
    <source>
        <dbReference type="SAM" id="Phobius"/>
    </source>
</evidence>
<keyword evidence="8" id="KW-1185">Reference proteome</keyword>
<dbReference type="RefSeq" id="WP_083534163.1">
    <property type="nucleotide sequence ID" value="NZ_JAADZU010000013.1"/>
</dbReference>
<dbReference type="PANTHER" id="PTHR30085">
    <property type="entry name" value="AMINO ACID ABC TRANSPORTER PERMEASE"/>
    <property type="match status" value="1"/>
</dbReference>
<dbReference type="Gene3D" id="3.40.190.10">
    <property type="entry name" value="Periplasmic binding protein-like II"/>
    <property type="match status" value="2"/>
</dbReference>
<evidence type="ECO:0000313" key="8">
    <source>
        <dbReference type="Proteomes" id="UP000466307"/>
    </source>
</evidence>
<keyword evidence="5" id="KW-0812">Transmembrane</keyword>
<dbReference type="AlphaFoldDB" id="A0A7K3LLQ8"/>
<dbReference type="GO" id="GO:0006865">
    <property type="term" value="P:amino acid transport"/>
    <property type="evidence" value="ECO:0007669"/>
    <property type="project" value="TreeGrafter"/>
</dbReference>
<feature type="transmembrane region" description="Helical" evidence="5">
    <location>
        <begin position="20"/>
        <end position="40"/>
    </location>
</feature>
<dbReference type="PROSITE" id="PS51257">
    <property type="entry name" value="PROKAR_LIPOPROTEIN"/>
    <property type="match status" value="1"/>
</dbReference>
<evidence type="ECO:0000259" key="6">
    <source>
        <dbReference type="SMART" id="SM00062"/>
    </source>
</evidence>
<feature type="compositionally biased region" description="Polar residues" evidence="4">
    <location>
        <begin position="57"/>
        <end position="70"/>
    </location>
</feature>
<comment type="caution">
    <text evidence="7">The sequence shown here is derived from an EMBL/GenBank/DDBJ whole genome shotgun (WGS) entry which is preliminary data.</text>
</comment>
<evidence type="ECO:0000256" key="1">
    <source>
        <dbReference type="ARBA" id="ARBA00010333"/>
    </source>
</evidence>
<dbReference type="Pfam" id="PF00497">
    <property type="entry name" value="SBP_bac_3"/>
    <property type="match status" value="1"/>
</dbReference>
<accession>A0A7K3LLQ8</accession>
<name>A0A7K3LLQ8_9ACTN</name>
<dbReference type="InterPro" id="IPR051455">
    <property type="entry name" value="Bact_solute-bind_prot3"/>
</dbReference>
<protein>
    <submittedName>
        <fullName evidence="7">Glutamate ABC transporter substrate-binding protein</fullName>
    </submittedName>
</protein>
<evidence type="ECO:0000256" key="2">
    <source>
        <dbReference type="ARBA" id="ARBA00022448"/>
    </source>
</evidence>
<reference evidence="7 8" key="1">
    <citation type="submission" date="2020-01" db="EMBL/GenBank/DDBJ databases">
        <title>Investigation of new actinobacteria for the biodesulphurisation of diesel fuel.</title>
        <authorList>
            <person name="Athi Narayanan S.M."/>
        </authorList>
    </citation>
    <scope>NUCLEOTIDE SEQUENCE [LARGE SCALE GENOMIC DNA]</scope>
    <source>
        <strain evidence="7 8">213E</strain>
    </source>
</reference>
<evidence type="ECO:0000256" key="3">
    <source>
        <dbReference type="ARBA" id="ARBA00022729"/>
    </source>
</evidence>
<feature type="domain" description="Solute-binding protein family 3/N-terminal" evidence="6">
    <location>
        <begin position="105"/>
        <end position="327"/>
    </location>
</feature>
<keyword evidence="5" id="KW-0472">Membrane</keyword>
<feature type="region of interest" description="Disordered" evidence="4">
    <location>
        <begin position="42"/>
        <end position="74"/>
    </location>
</feature>
<dbReference type="Proteomes" id="UP000466307">
    <property type="component" value="Unassembled WGS sequence"/>
</dbReference>
<dbReference type="InterPro" id="IPR001638">
    <property type="entry name" value="Solute-binding_3/MltF_N"/>
</dbReference>